<dbReference type="InterPro" id="IPR001357">
    <property type="entry name" value="BRCT_dom"/>
</dbReference>
<feature type="compositionally biased region" description="Low complexity" evidence="2">
    <location>
        <begin position="722"/>
        <end position="733"/>
    </location>
</feature>
<feature type="region of interest" description="Disordered" evidence="2">
    <location>
        <begin position="816"/>
        <end position="840"/>
    </location>
</feature>
<feature type="region of interest" description="Disordered" evidence="2">
    <location>
        <begin position="281"/>
        <end position="300"/>
    </location>
</feature>
<dbReference type="Pfam" id="PF00533">
    <property type="entry name" value="BRCT"/>
    <property type="match status" value="1"/>
</dbReference>
<organism evidence="4 5">
    <name type="scientific">Ophiocordyceps sinensis</name>
    <dbReference type="NCBI Taxonomy" id="72228"/>
    <lineage>
        <taxon>Eukaryota</taxon>
        <taxon>Fungi</taxon>
        <taxon>Dikarya</taxon>
        <taxon>Ascomycota</taxon>
        <taxon>Pezizomycotina</taxon>
        <taxon>Sordariomycetes</taxon>
        <taxon>Hypocreomycetidae</taxon>
        <taxon>Hypocreales</taxon>
        <taxon>Ophiocordycipitaceae</taxon>
        <taxon>Ophiocordyceps</taxon>
    </lineage>
</organism>
<dbReference type="PANTHER" id="PTHR13561">
    <property type="entry name" value="DNA REPLICATION REGULATOR DPB11-RELATED"/>
    <property type="match status" value="1"/>
</dbReference>
<feature type="compositionally biased region" description="Basic and acidic residues" evidence="2">
    <location>
        <begin position="552"/>
        <end position="561"/>
    </location>
</feature>
<name>A0A8H4PXC6_9HYPO</name>
<keyword evidence="5" id="KW-1185">Reference proteome</keyword>
<dbReference type="PANTHER" id="PTHR13561:SF20">
    <property type="entry name" value="DNA TOPOISOMERASE 2-BINDING PROTEIN 1"/>
    <property type="match status" value="1"/>
</dbReference>
<feature type="domain" description="BRCT" evidence="3">
    <location>
        <begin position="302"/>
        <end position="401"/>
    </location>
</feature>
<dbReference type="SMART" id="SM00292">
    <property type="entry name" value="BRCT"/>
    <property type="match status" value="4"/>
</dbReference>
<feature type="compositionally biased region" description="Polar residues" evidence="2">
    <location>
        <begin position="606"/>
        <end position="620"/>
    </location>
</feature>
<dbReference type="Gene3D" id="3.40.50.10190">
    <property type="entry name" value="BRCT domain"/>
    <property type="match status" value="4"/>
</dbReference>
<dbReference type="Pfam" id="PF12738">
    <property type="entry name" value="PTCB-BRCT"/>
    <property type="match status" value="2"/>
</dbReference>
<dbReference type="InterPro" id="IPR036420">
    <property type="entry name" value="BRCT_dom_sf"/>
</dbReference>
<feature type="domain" description="BRCT" evidence="3">
    <location>
        <begin position="15"/>
        <end position="88"/>
    </location>
</feature>
<dbReference type="CDD" id="cd17731">
    <property type="entry name" value="BRCT_TopBP1_rpt2_like"/>
    <property type="match status" value="1"/>
</dbReference>
<feature type="compositionally biased region" description="Basic and acidic residues" evidence="2">
    <location>
        <begin position="650"/>
        <end position="679"/>
    </location>
</feature>
<evidence type="ECO:0000313" key="5">
    <source>
        <dbReference type="Proteomes" id="UP000557566"/>
    </source>
</evidence>
<evidence type="ECO:0000259" key="3">
    <source>
        <dbReference type="PROSITE" id="PS50172"/>
    </source>
</evidence>
<proteinExistence type="predicted"/>
<dbReference type="InterPro" id="IPR059215">
    <property type="entry name" value="BRCT2_TopBP1-like"/>
</dbReference>
<feature type="compositionally biased region" description="Polar residues" evidence="2">
    <location>
        <begin position="681"/>
        <end position="697"/>
    </location>
</feature>
<dbReference type="GO" id="GO:0033314">
    <property type="term" value="P:mitotic DNA replication checkpoint signaling"/>
    <property type="evidence" value="ECO:0007669"/>
    <property type="project" value="TreeGrafter"/>
</dbReference>
<dbReference type="AlphaFoldDB" id="A0A8H4PXC6"/>
<dbReference type="SUPFAM" id="SSF52113">
    <property type="entry name" value="BRCT domain"/>
    <property type="match status" value="4"/>
</dbReference>
<keyword evidence="1" id="KW-0677">Repeat</keyword>
<evidence type="ECO:0000256" key="2">
    <source>
        <dbReference type="SAM" id="MobiDB-lite"/>
    </source>
</evidence>
<evidence type="ECO:0000256" key="1">
    <source>
        <dbReference type="ARBA" id="ARBA00022737"/>
    </source>
</evidence>
<accession>A0A8H4PXC6</accession>
<feature type="domain" description="BRCT" evidence="3">
    <location>
        <begin position="413"/>
        <end position="499"/>
    </location>
</feature>
<dbReference type="OrthoDB" id="251770at2759"/>
<protein>
    <recommendedName>
        <fullName evidence="3">BRCT domain-containing protein</fullName>
    </recommendedName>
</protein>
<feature type="domain" description="BRCT" evidence="3">
    <location>
        <begin position="127"/>
        <end position="214"/>
    </location>
</feature>
<dbReference type="Proteomes" id="UP000557566">
    <property type="component" value="Unassembled WGS sequence"/>
</dbReference>
<reference evidence="4 5" key="1">
    <citation type="journal article" date="2020" name="Genome Biol. Evol.">
        <title>A new high-quality draft genome assembly of the Chinese cordyceps Ophiocordyceps sinensis.</title>
        <authorList>
            <person name="Shu R."/>
            <person name="Zhang J."/>
            <person name="Meng Q."/>
            <person name="Zhang H."/>
            <person name="Zhou G."/>
            <person name="Li M."/>
            <person name="Wu P."/>
            <person name="Zhao Y."/>
            <person name="Chen C."/>
            <person name="Qin Q."/>
        </authorList>
    </citation>
    <scope>NUCLEOTIDE SEQUENCE [LARGE SCALE GENOMIC DNA]</scope>
    <source>
        <strain evidence="4 5">IOZ07</strain>
    </source>
</reference>
<dbReference type="EMBL" id="JAAVMX010000002">
    <property type="protein sequence ID" value="KAF4512247.1"/>
    <property type="molecule type" value="Genomic_DNA"/>
</dbReference>
<dbReference type="GO" id="GO:0006270">
    <property type="term" value="P:DNA replication initiation"/>
    <property type="evidence" value="ECO:0007669"/>
    <property type="project" value="TreeGrafter"/>
</dbReference>
<gene>
    <name evidence="4" type="ORF">G6O67_001412</name>
</gene>
<comment type="caution">
    <text evidence="4">The sequence shown here is derived from an EMBL/GenBank/DDBJ whole genome shotgun (WGS) entry which is preliminary data.</text>
</comment>
<dbReference type="CDD" id="cd18433">
    <property type="entry name" value="BRCT_Rad4_rpt3"/>
    <property type="match status" value="1"/>
</dbReference>
<sequence length="840" mass="91410">MASSPSPEDEQFCIDPAEPFKGVVVCCTSIPPEQRTEIANRVQELGGIHKYDLTPDATHLVVGDYDTPKYRHVARERQDVKVMDAAWIDAVSHLWKHDDKIDFVRLETQHQLKPLEKCGAESPSPDDQPAARQSLLICLTGFGDQRDEIADKITSNGGRFTGDLTRKCTQLIVNKPEGKKFTAAKAWNIYTVTLDWLYQSVERGMILEEAKFDPLLPPQEQGVGAWVKKDPRRTSLGKRWRSAVANGPEDGVRKLRKTASMKLSSQRNNLWGDILGRSTSQGQLTEAPAQDAPLPEPTQRHDEDGVFSNCVFAVHGFDLQRRKVLEETVVTLCGTVAPTLEAAASSSMHGDALHRFLIVPQSSQPDTHPRISNDDVDIVTEFYIERCMHNKRFSPASDHVLGRPFPLFPIRGLSDLTVCSAAFTGLELSQMARSVAQLGAKFEEAFRRSTSVVVCKSLQAMRKEKLRYALEWGVPVVSADWLWECISTGFNVPFDGYIFPEIRKRYTSQRQPGEEEEKGPSRIQQQRQSEPALAIPRLGKGPPAEAGLDATAFDRDSPDKGGRRRAPRAAPQEDSITSADFMTARTHAADTFVRDSGAPLGELSSARLNRSPSPPKQATRTRSEPWPRSLAEKTAGSVRGPSAPPPNDPAEGRRAEVQVEEARRKADEEARKQAREAERQVLSSKLSSLIHSTTTDANGRESRSQAAAARPRRRQVFGRAISNASNASSAASADTARPAPGSLRSVATGGARDDDDAAAAEDGQSAARTPPPPPATQLEYRDPQVLESKAALVSKMMMVAGGDAGCADGAAPRAAATAAAASQAGGAGVGVHSGRALRKR</sequence>
<dbReference type="PROSITE" id="PS50172">
    <property type="entry name" value="BRCT"/>
    <property type="match status" value="4"/>
</dbReference>
<feature type="region of interest" description="Disordered" evidence="2">
    <location>
        <begin position="592"/>
        <end position="784"/>
    </location>
</feature>
<feature type="region of interest" description="Disordered" evidence="2">
    <location>
        <begin position="508"/>
        <end position="580"/>
    </location>
</feature>
<evidence type="ECO:0000313" key="4">
    <source>
        <dbReference type="EMBL" id="KAF4512247.1"/>
    </source>
</evidence>
<dbReference type="GO" id="GO:0007095">
    <property type="term" value="P:mitotic G2 DNA damage checkpoint signaling"/>
    <property type="evidence" value="ECO:0007669"/>
    <property type="project" value="TreeGrafter"/>
</dbReference>